<feature type="chain" id="PRO_5009581822" description="DUF4352 domain-containing protein" evidence="1">
    <location>
        <begin position="29"/>
        <end position="216"/>
    </location>
</feature>
<dbReference type="EMBL" id="MHJG01000002">
    <property type="protein sequence ID" value="OGY64610.1"/>
    <property type="molecule type" value="Genomic_DNA"/>
</dbReference>
<proteinExistence type="predicted"/>
<name>A0A1G1ZLA8_9BACT</name>
<evidence type="ECO:0000313" key="2">
    <source>
        <dbReference type="EMBL" id="OGY64610.1"/>
    </source>
</evidence>
<comment type="caution">
    <text evidence="2">The sequence shown here is derived from an EMBL/GenBank/DDBJ whole genome shotgun (WGS) entry which is preliminary data.</text>
</comment>
<feature type="signal peptide" evidence="1">
    <location>
        <begin position="1"/>
        <end position="28"/>
    </location>
</feature>
<dbReference type="Proteomes" id="UP000177960">
    <property type="component" value="Unassembled WGS sequence"/>
</dbReference>
<gene>
    <name evidence="2" type="ORF">A3B92_00555</name>
</gene>
<evidence type="ECO:0000313" key="3">
    <source>
        <dbReference type="Proteomes" id="UP000177960"/>
    </source>
</evidence>
<dbReference type="STRING" id="1798404.A3B92_00555"/>
<sequence length="216" mass="24745">MKDNGRREMQKAIMLVLLAVGVVNVANAQDIDDGISVETETVVTKLDKSTETAVWPDDYQKWEMKSTGKYFDVNFFNKEIIENNYVMAFTVRIGTITAYEEKYDSSHSNGYFTRAVLEYDILGNGVKMRVFLMLTRNSDELQFQYIQLLKDGKWISGRKGGLVTVLSYNSPEEVLRGALAGVLLTLELDGNRPSLELYLENKWDAQTIEMLKYEHR</sequence>
<evidence type="ECO:0000256" key="1">
    <source>
        <dbReference type="SAM" id="SignalP"/>
    </source>
</evidence>
<evidence type="ECO:0008006" key="4">
    <source>
        <dbReference type="Google" id="ProtNLM"/>
    </source>
</evidence>
<keyword evidence="1" id="KW-0732">Signal</keyword>
<accession>A0A1G1ZLA8</accession>
<dbReference type="AlphaFoldDB" id="A0A1G1ZLA8"/>
<protein>
    <recommendedName>
        <fullName evidence="4">DUF4352 domain-containing protein</fullName>
    </recommendedName>
</protein>
<organism evidence="2 3">
    <name type="scientific">Candidatus Harrisonbacteria bacterium RIFCSPHIGHO2_02_FULL_42_16</name>
    <dbReference type="NCBI Taxonomy" id="1798404"/>
    <lineage>
        <taxon>Bacteria</taxon>
        <taxon>Candidatus Harrisoniibacteriota</taxon>
    </lineage>
</organism>
<reference evidence="2 3" key="1">
    <citation type="journal article" date="2016" name="Nat. Commun.">
        <title>Thousands of microbial genomes shed light on interconnected biogeochemical processes in an aquifer system.</title>
        <authorList>
            <person name="Anantharaman K."/>
            <person name="Brown C.T."/>
            <person name="Hug L.A."/>
            <person name="Sharon I."/>
            <person name="Castelle C.J."/>
            <person name="Probst A.J."/>
            <person name="Thomas B.C."/>
            <person name="Singh A."/>
            <person name="Wilkins M.J."/>
            <person name="Karaoz U."/>
            <person name="Brodie E.L."/>
            <person name="Williams K.H."/>
            <person name="Hubbard S.S."/>
            <person name="Banfield J.F."/>
        </authorList>
    </citation>
    <scope>NUCLEOTIDE SEQUENCE [LARGE SCALE GENOMIC DNA]</scope>
</reference>